<proteinExistence type="predicted"/>
<dbReference type="AlphaFoldDB" id="A0A3D8QEL6"/>
<reference evidence="3 4" key="1">
    <citation type="journal article" date="2018" name="IMA Fungus">
        <title>IMA Genome-F 9: Draft genome sequence of Annulohypoxylon stygium, Aspergillus mulundensis, Berkeleyomyces basicola (syn. Thielaviopsis basicola), Ceratocystis smalleyi, two Cercospora beticola strains, Coleophoma cylindrospora, Fusarium fracticaudum, Phialophora cf. hyalina, and Morchella septimelata.</title>
        <authorList>
            <person name="Wingfield B.D."/>
            <person name="Bills G.F."/>
            <person name="Dong Y."/>
            <person name="Huang W."/>
            <person name="Nel W.J."/>
            <person name="Swalarsk-Parry B.S."/>
            <person name="Vaghefi N."/>
            <person name="Wilken P.M."/>
            <person name="An Z."/>
            <person name="de Beer Z.W."/>
            <person name="De Vos L."/>
            <person name="Chen L."/>
            <person name="Duong T.A."/>
            <person name="Gao Y."/>
            <person name="Hammerbacher A."/>
            <person name="Kikkert J.R."/>
            <person name="Li Y."/>
            <person name="Li H."/>
            <person name="Li K."/>
            <person name="Li Q."/>
            <person name="Liu X."/>
            <person name="Ma X."/>
            <person name="Naidoo K."/>
            <person name="Pethybridge S.J."/>
            <person name="Sun J."/>
            <person name="Steenkamp E.T."/>
            <person name="van der Nest M.A."/>
            <person name="van Wyk S."/>
            <person name="Wingfield M.J."/>
            <person name="Xiong C."/>
            <person name="Yue Q."/>
            <person name="Zhang X."/>
        </authorList>
    </citation>
    <scope>NUCLEOTIDE SEQUENCE [LARGE SCALE GENOMIC DNA]</scope>
    <source>
        <strain evidence="3 4">BP5796</strain>
    </source>
</reference>
<accession>A0A3D8QEL6</accession>
<gene>
    <name evidence="3" type="ORF">BP5796_11694</name>
</gene>
<dbReference type="OrthoDB" id="686384at2759"/>
<comment type="caution">
    <text evidence="3">The sequence shown here is derived from an EMBL/GenBank/DDBJ whole genome shotgun (WGS) entry which is preliminary data.</text>
</comment>
<evidence type="ECO:0000256" key="1">
    <source>
        <dbReference type="ARBA" id="ARBA00023002"/>
    </source>
</evidence>
<organism evidence="3 4">
    <name type="scientific">Coleophoma crateriformis</name>
    <dbReference type="NCBI Taxonomy" id="565419"/>
    <lineage>
        <taxon>Eukaryota</taxon>
        <taxon>Fungi</taxon>
        <taxon>Dikarya</taxon>
        <taxon>Ascomycota</taxon>
        <taxon>Pezizomycotina</taxon>
        <taxon>Leotiomycetes</taxon>
        <taxon>Helotiales</taxon>
        <taxon>Dermateaceae</taxon>
        <taxon>Coleophoma</taxon>
    </lineage>
</organism>
<dbReference type="EMBL" id="PDLN01000019">
    <property type="protein sequence ID" value="RDW60088.1"/>
    <property type="molecule type" value="Genomic_DNA"/>
</dbReference>
<dbReference type="Pfam" id="PF00248">
    <property type="entry name" value="Aldo_ket_red"/>
    <property type="match status" value="1"/>
</dbReference>
<feature type="domain" description="NADP-dependent oxidoreductase" evidence="2">
    <location>
        <begin position="31"/>
        <end position="320"/>
    </location>
</feature>
<protein>
    <recommendedName>
        <fullName evidence="2">NADP-dependent oxidoreductase domain-containing protein</fullName>
    </recommendedName>
</protein>
<name>A0A3D8QEL6_9HELO</name>
<dbReference type="Gene3D" id="3.20.20.100">
    <property type="entry name" value="NADP-dependent oxidoreductase domain"/>
    <property type="match status" value="1"/>
</dbReference>
<evidence type="ECO:0000259" key="2">
    <source>
        <dbReference type="Pfam" id="PF00248"/>
    </source>
</evidence>
<dbReference type="PANTHER" id="PTHR43147:SF2">
    <property type="entry name" value="NADP-DEPENDENT OXIDOREDUCTASE DOMAIN-CONTAINING PROTEIN"/>
    <property type="match status" value="1"/>
</dbReference>
<sequence>MASENSPLTNGVHKIETFQLGPHTVPRVFGGLWQMSSPAWGTAPRSKIIKQFKKHVDAGFTAFDMADHYGDAEVVFGKFRSSQPNPESIFCATKYCIFQPIAITKEVVEANIAQRAKRTNGVDLLQFHWQDYNDKQYIQALKYIEEDDRVKVVGLCNFDTERTKEIAEAGVKVVSNQVQFSLIDSRPMFAMGEVCQKYDIKLLTYGTLCGGLIADKWLGQAAPDLYSESFTPSQRKYFEAINVWGGWDLFQELLQVLSVIAAKYNVSISNVATRWVLDFPYVGAVIVGCRMGVSDHSDENMACFGWTLDQGDREAIDKVLAKSKRKDMFKDMGDCGAEYR</sequence>
<keyword evidence="4" id="KW-1185">Reference proteome</keyword>
<dbReference type="Proteomes" id="UP000256328">
    <property type="component" value="Unassembled WGS sequence"/>
</dbReference>
<dbReference type="CDD" id="cd19101">
    <property type="entry name" value="AKR_unchar"/>
    <property type="match status" value="1"/>
</dbReference>
<dbReference type="PANTHER" id="PTHR43147">
    <property type="entry name" value="PROTEIN TAS"/>
    <property type="match status" value="1"/>
</dbReference>
<dbReference type="InterPro" id="IPR036812">
    <property type="entry name" value="NAD(P)_OxRdtase_dom_sf"/>
</dbReference>
<evidence type="ECO:0000313" key="4">
    <source>
        <dbReference type="Proteomes" id="UP000256328"/>
    </source>
</evidence>
<evidence type="ECO:0000313" key="3">
    <source>
        <dbReference type="EMBL" id="RDW60088.1"/>
    </source>
</evidence>
<dbReference type="GO" id="GO:0016491">
    <property type="term" value="F:oxidoreductase activity"/>
    <property type="evidence" value="ECO:0007669"/>
    <property type="project" value="UniProtKB-KW"/>
</dbReference>
<keyword evidence="1" id="KW-0560">Oxidoreductase</keyword>
<dbReference type="SUPFAM" id="SSF51430">
    <property type="entry name" value="NAD(P)-linked oxidoreductase"/>
    <property type="match status" value="1"/>
</dbReference>
<dbReference type="InterPro" id="IPR023210">
    <property type="entry name" value="NADP_OxRdtase_dom"/>
</dbReference>